<gene>
    <name evidence="1" type="ORF">B4147_5495</name>
</gene>
<comment type="caution">
    <text evidence="1">The sequence shown here is derived from an EMBL/GenBank/DDBJ whole genome shotgun (WGS) entry which is preliminary data.</text>
</comment>
<organism evidence="1 2">
    <name type="scientific">Bacillus wiedmannii</name>
    <dbReference type="NCBI Taxonomy" id="1890302"/>
    <lineage>
        <taxon>Bacteria</taxon>
        <taxon>Bacillati</taxon>
        <taxon>Bacillota</taxon>
        <taxon>Bacilli</taxon>
        <taxon>Bacillales</taxon>
        <taxon>Bacillaceae</taxon>
        <taxon>Bacillus</taxon>
        <taxon>Bacillus cereus group</taxon>
    </lineage>
</organism>
<dbReference type="PATRIC" id="fig|1396.433.peg.5826"/>
<dbReference type="Proteomes" id="UP000035350">
    <property type="component" value="Unassembled WGS sequence"/>
</dbReference>
<name>A0A0G8BVS9_9BACI</name>
<dbReference type="AlphaFoldDB" id="A0A0G8BVS9"/>
<reference evidence="2" key="2">
    <citation type="submission" date="2015-04" db="EMBL/GenBank/DDBJ databases">
        <title>Draft Genome Sequences of Eight Spore-Forming Food Isolates of Bacillus cereus Genome sequencing.</title>
        <authorList>
            <person name="Krawcyk A.O."/>
            <person name="de Jong A."/>
            <person name="Eijlander R.T."/>
            <person name="Berendsen E.M."/>
            <person name="Holsappel S."/>
            <person name="Wells-Bennik M."/>
            <person name="Kuipers O.P."/>
        </authorList>
    </citation>
    <scope>NUCLEOTIDE SEQUENCE [LARGE SCALE GENOMIC DNA]</scope>
    <source>
        <strain evidence="2">B4147</strain>
    </source>
</reference>
<protein>
    <recommendedName>
        <fullName evidence="3">DUF4275 domain-containing protein</fullName>
    </recommendedName>
</protein>
<dbReference type="EMBL" id="LCYN01000032">
    <property type="protein sequence ID" value="KKZ91682.1"/>
    <property type="molecule type" value="Genomic_DNA"/>
</dbReference>
<reference evidence="1 2" key="1">
    <citation type="journal article" date="2015" name="Genome Announc.">
        <title>Next-Generation Whole-Genome Sequencing of Eight Strains of Bacillus cereus, Isolated from Food.</title>
        <authorList>
            <person name="Krawczyk A.O."/>
            <person name="de Jong A."/>
            <person name="Eijlander R.T."/>
            <person name="Berendsen E.M."/>
            <person name="Holsappel S."/>
            <person name="Wells-Bennik M.H."/>
            <person name="Kuipers O.P."/>
        </authorList>
    </citation>
    <scope>NUCLEOTIDE SEQUENCE [LARGE SCALE GENOMIC DNA]</scope>
    <source>
        <strain evidence="1 2">B4147</strain>
    </source>
</reference>
<dbReference type="InterPro" id="IPR025454">
    <property type="entry name" value="DUF4275"/>
</dbReference>
<evidence type="ECO:0000313" key="1">
    <source>
        <dbReference type="EMBL" id="KKZ91682.1"/>
    </source>
</evidence>
<accession>A0A0G8BVS9</accession>
<evidence type="ECO:0000313" key="2">
    <source>
        <dbReference type="Proteomes" id="UP000035350"/>
    </source>
</evidence>
<sequence length="155" mass="18749">MEFVDGLRKKNMKVREFQSWGVYFRKRWEDHFANHLSDEEKEDIFLYGDKYACGYLWHIFSYEKKKCLEGEEAENAFHNEVKKNCYIFYQHCEEVILITDASLLHMDDILRETDDEYKGDIYIVDKDFTWTFVKTHEHRWCGPYFAGEMLVGIQA</sequence>
<dbReference type="Pfam" id="PF14101">
    <property type="entry name" value="DUF4275"/>
    <property type="match status" value="1"/>
</dbReference>
<proteinExistence type="predicted"/>
<dbReference type="RefSeq" id="WP_046960069.1">
    <property type="nucleotide sequence ID" value="NZ_JBCNBH010000012.1"/>
</dbReference>
<evidence type="ECO:0008006" key="3">
    <source>
        <dbReference type="Google" id="ProtNLM"/>
    </source>
</evidence>